<keyword evidence="9" id="KW-0444">Lipid biosynthesis</keyword>
<reference evidence="20 21" key="1">
    <citation type="submission" date="2016-10" db="EMBL/GenBank/DDBJ databases">
        <authorList>
            <person name="de Groot N.N."/>
        </authorList>
    </citation>
    <scope>NUCLEOTIDE SEQUENCE [LARGE SCALE GENOMIC DNA]</scope>
    <source>
        <strain evidence="20 21">DSM 21771</strain>
    </source>
</reference>
<keyword evidence="13 19" id="KW-1133">Transmembrane helix</keyword>
<evidence type="ECO:0000256" key="19">
    <source>
        <dbReference type="SAM" id="Phobius"/>
    </source>
</evidence>
<feature type="transmembrane region" description="Helical" evidence="19">
    <location>
        <begin position="6"/>
        <end position="39"/>
    </location>
</feature>
<keyword evidence="11 18" id="KW-0812">Transmembrane</keyword>
<dbReference type="RefSeq" id="WP_176764718.1">
    <property type="nucleotide sequence ID" value="NZ_FNEN01000009.1"/>
</dbReference>
<feature type="transmembrane region" description="Helical" evidence="19">
    <location>
        <begin position="105"/>
        <end position="126"/>
    </location>
</feature>
<dbReference type="UniPathway" id="UPA00557">
    <property type="reaction ID" value="UER00614"/>
</dbReference>
<evidence type="ECO:0000256" key="5">
    <source>
        <dbReference type="ARBA" id="ARBA00010185"/>
    </source>
</evidence>
<evidence type="ECO:0000256" key="10">
    <source>
        <dbReference type="ARBA" id="ARBA00022679"/>
    </source>
</evidence>
<dbReference type="GO" id="GO:0016024">
    <property type="term" value="P:CDP-diacylglycerol biosynthetic process"/>
    <property type="evidence" value="ECO:0007669"/>
    <property type="project" value="UniProtKB-UniPathway"/>
</dbReference>
<evidence type="ECO:0000256" key="4">
    <source>
        <dbReference type="ARBA" id="ARBA00005189"/>
    </source>
</evidence>
<keyword evidence="14" id="KW-0443">Lipid metabolism</keyword>
<organism evidence="20 21">
    <name type="scientific">Natribacillus halophilus</name>
    <dbReference type="NCBI Taxonomy" id="549003"/>
    <lineage>
        <taxon>Bacteria</taxon>
        <taxon>Bacillati</taxon>
        <taxon>Bacillota</taxon>
        <taxon>Bacilli</taxon>
        <taxon>Bacillales</taxon>
        <taxon>Bacillaceae</taxon>
        <taxon>Natribacillus</taxon>
    </lineage>
</organism>
<feature type="transmembrane region" description="Helical" evidence="19">
    <location>
        <begin position="80"/>
        <end position="98"/>
    </location>
</feature>
<evidence type="ECO:0000256" key="2">
    <source>
        <dbReference type="ARBA" id="ARBA00004651"/>
    </source>
</evidence>
<evidence type="ECO:0000256" key="6">
    <source>
        <dbReference type="ARBA" id="ARBA00012487"/>
    </source>
</evidence>
<evidence type="ECO:0000313" key="20">
    <source>
        <dbReference type="EMBL" id="SDI94434.1"/>
    </source>
</evidence>
<evidence type="ECO:0000256" key="14">
    <source>
        <dbReference type="ARBA" id="ARBA00023098"/>
    </source>
</evidence>
<dbReference type="PANTHER" id="PTHR46382:SF1">
    <property type="entry name" value="PHOSPHATIDATE CYTIDYLYLTRANSFERASE"/>
    <property type="match status" value="1"/>
</dbReference>
<dbReference type="PROSITE" id="PS01315">
    <property type="entry name" value="CDS"/>
    <property type="match status" value="1"/>
</dbReference>
<evidence type="ECO:0000313" key="21">
    <source>
        <dbReference type="Proteomes" id="UP000198853"/>
    </source>
</evidence>
<feature type="transmembrane region" description="Helical" evidence="19">
    <location>
        <begin position="241"/>
        <end position="262"/>
    </location>
</feature>
<comment type="pathway">
    <text evidence="3 18">Phospholipid metabolism; CDP-diacylglycerol biosynthesis; CDP-diacylglycerol from sn-glycerol 3-phosphate: step 3/3.</text>
</comment>
<proteinExistence type="inferred from homology"/>
<evidence type="ECO:0000256" key="8">
    <source>
        <dbReference type="ARBA" id="ARBA00022475"/>
    </source>
</evidence>
<dbReference type="Pfam" id="PF01148">
    <property type="entry name" value="CTP_transf_1"/>
    <property type="match status" value="1"/>
</dbReference>
<feature type="transmembrane region" description="Helical" evidence="19">
    <location>
        <begin position="132"/>
        <end position="152"/>
    </location>
</feature>
<evidence type="ECO:0000256" key="9">
    <source>
        <dbReference type="ARBA" id="ARBA00022516"/>
    </source>
</evidence>
<name>A0A1G8PPK2_9BACI</name>
<dbReference type="AlphaFoldDB" id="A0A1G8PPK2"/>
<evidence type="ECO:0000256" key="1">
    <source>
        <dbReference type="ARBA" id="ARBA00001698"/>
    </source>
</evidence>
<sequence length="263" mass="28839">MKQRVVTALIGLIIFLVPLYMGGPLFVTLVTVMAIVAFIELLRMKRLATSPLLGFVGLGMSLLLLYAGPRMDIVSNEATLLAVTVGVWLLLLVTVLSNNRYHFDTVAFILFSGAYVGLGLHFFLAARLDSGFAFVLFVLIAIWATDTGAYLFGRKFGKRPLWPKISPKKTVEGAAGGFLLALVAGLIFAWFWPPFDQLWLTTIALIIISVAGQCGDLVESALKRYYNVKDSGRMLPGHGGVLDRFDSVIFVFPIIYVVMALLT</sequence>
<dbReference type="PANTHER" id="PTHR46382">
    <property type="entry name" value="PHOSPHATIDATE CYTIDYLYLTRANSFERASE"/>
    <property type="match status" value="1"/>
</dbReference>
<comment type="catalytic activity">
    <reaction evidence="1 18">
        <text>a 1,2-diacyl-sn-glycero-3-phosphate + CTP + H(+) = a CDP-1,2-diacyl-sn-glycerol + diphosphate</text>
        <dbReference type="Rhea" id="RHEA:16229"/>
        <dbReference type="ChEBI" id="CHEBI:15378"/>
        <dbReference type="ChEBI" id="CHEBI:33019"/>
        <dbReference type="ChEBI" id="CHEBI:37563"/>
        <dbReference type="ChEBI" id="CHEBI:58332"/>
        <dbReference type="ChEBI" id="CHEBI:58608"/>
        <dbReference type="EC" id="2.7.7.41"/>
    </reaction>
</comment>
<evidence type="ECO:0000256" key="11">
    <source>
        <dbReference type="ARBA" id="ARBA00022692"/>
    </source>
</evidence>
<keyword evidence="16" id="KW-0594">Phospholipid biosynthesis</keyword>
<evidence type="ECO:0000256" key="16">
    <source>
        <dbReference type="ARBA" id="ARBA00023209"/>
    </source>
</evidence>
<keyword evidence="17" id="KW-1208">Phospholipid metabolism</keyword>
<evidence type="ECO:0000256" key="3">
    <source>
        <dbReference type="ARBA" id="ARBA00005119"/>
    </source>
</evidence>
<evidence type="ECO:0000256" key="7">
    <source>
        <dbReference type="ARBA" id="ARBA00019373"/>
    </source>
</evidence>
<comment type="similarity">
    <text evidence="5 18">Belongs to the CDS family.</text>
</comment>
<dbReference type="EMBL" id="FNEN01000009">
    <property type="protein sequence ID" value="SDI94434.1"/>
    <property type="molecule type" value="Genomic_DNA"/>
</dbReference>
<feature type="transmembrane region" description="Helical" evidence="19">
    <location>
        <begin position="51"/>
        <end position="68"/>
    </location>
</feature>
<keyword evidence="21" id="KW-1185">Reference proteome</keyword>
<keyword evidence="10 18" id="KW-0808">Transferase</keyword>
<protein>
    <recommendedName>
        <fullName evidence="7 18">Phosphatidate cytidylyltransferase</fullName>
        <ecNumber evidence="6 18">2.7.7.41</ecNumber>
    </recommendedName>
</protein>
<evidence type="ECO:0000256" key="15">
    <source>
        <dbReference type="ARBA" id="ARBA00023136"/>
    </source>
</evidence>
<comment type="pathway">
    <text evidence="4">Lipid metabolism.</text>
</comment>
<feature type="transmembrane region" description="Helical" evidence="19">
    <location>
        <begin position="173"/>
        <end position="192"/>
    </location>
</feature>
<feature type="transmembrane region" description="Helical" evidence="19">
    <location>
        <begin position="198"/>
        <end position="220"/>
    </location>
</feature>
<evidence type="ECO:0000256" key="12">
    <source>
        <dbReference type="ARBA" id="ARBA00022695"/>
    </source>
</evidence>
<keyword evidence="8" id="KW-1003">Cell membrane</keyword>
<gene>
    <name evidence="20" type="ORF">SAMN04488123_10945</name>
</gene>
<evidence type="ECO:0000256" key="17">
    <source>
        <dbReference type="ARBA" id="ARBA00023264"/>
    </source>
</evidence>
<dbReference type="GO" id="GO:0004605">
    <property type="term" value="F:phosphatidate cytidylyltransferase activity"/>
    <property type="evidence" value="ECO:0007669"/>
    <property type="project" value="UniProtKB-EC"/>
</dbReference>
<keyword evidence="15 19" id="KW-0472">Membrane</keyword>
<evidence type="ECO:0000256" key="13">
    <source>
        <dbReference type="ARBA" id="ARBA00022989"/>
    </source>
</evidence>
<evidence type="ECO:0000256" key="18">
    <source>
        <dbReference type="RuleBase" id="RU003938"/>
    </source>
</evidence>
<keyword evidence="12 18" id="KW-0548">Nucleotidyltransferase</keyword>
<comment type="subcellular location">
    <subcellularLocation>
        <location evidence="2">Cell membrane</location>
        <topology evidence="2">Multi-pass membrane protein</topology>
    </subcellularLocation>
</comment>
<dbReference type="EC" id="2.7.7.41" evidence="6 18"/>
<dbReference type="InterPro" id="IPR000374">
    <property type="entry name" value="PC_trans"/>
</dbReference>
<dbReference type="GO" id="GO:0005886">
    <property type="term" value="C:plasma membrane"/>
    <property type="evidence" value="ECO:0007669"/>
    <property type="project" value="UniProtKB-SubCell"/>
</dbReference>
<accession>A0A1G8PPK2</accession>
<dbReference type="Proteomes" id="UP000198853">
    <property type="component" value="Unassembled WGS sequence"/>
</dbReference>